<sequence>MDLLDEAHWCMDHGPSLSEYPASVVVPGLEYTMCGAERASGLQRKTKVEDLMFEESDEAKHLWSKLTNLFNL</sequence>
<reference evidence="1 2" key="1">
    <citation type="submission" date="2019-05" db="EMBL/GenBank/DDBJ databases">
        <title>Another draft genome of Portunus trituberculatus and its Hox gene families provides insights of decapod evolution.</title>
        <authorList>
            <person name="Jeong J.-H."/>
            <person name="Song I."/>
            <person name="Kim S."/>
            <person name="Choi T."/>
            <person name="Kim D."/>
            <person name="Ryu S."/>
            <person name="Kim W."/>
        </authorList>
    </citation>
    <scope>NUCLEOTIDE SEQUENCE [LARGE SCALE GENOMIC DNA]</scope>
    <source>
        <tissue evidence="1">Muscle</tissue>
    </source>
</reference>
<dbReference type="AlphaFoldDB" id="A0A5B7EJ98"/>
<gene>
    <name evidence="1" type="ORF">E2C01_025923</name>
</gene>
<proteinExistence type="predicted"/>
<evidence type="ECO:0000313" key="2">
    <source>
        <dbReference type="Proteomes" id="UP000324222"/>
    </source>
</evidence>
<organism evidence="1 2">
    <name type="scientific">Portunus trituberculatus</name>
    <name type="common">Swimming crab</name>
    <name type="synonym">Neptunus trituberculatus</name>
    <dbReference type="NCBI Taxonomy" id="210409"/>
    <lineage>
        <taxon>Eukaryota</taxon>
        <taxon>Metazoa</taxon>
        <taxon>Ecdysozoa</taxon>
        <taxon>Arthropoda</taxon>
        <taxon>Crustacea</taxon>
        <taxon>Multicrustacea</taxon>
        <taxon>Malacostraca</taxon>
        <taxon>Eumalacostraca</taxon>
        <taxon>Eucarida</taxon>
        <taxon>Decapoda</taxon>
        <taxon>Pleocyemata</taxon>
        <taxon>Brachyura</taxon>
        <taxon>Eubrachyura</taxon>
        <taxon>Portunoidea</taxon>
        <taxon>Portunidae</taxon>
        <taxon>Portuninae</taxon>
        <taxon>Portunus</taxon>
    </lineage>
</organism>
<evidence type="ECO:0000313" key="1">
    <source>
        <dbReference type="EMBL" id="MPC32604.1"/>
    </source>
</evidence>
<dbReference type="Proteomes" id="UP000324222">
    <property type="component" value="Unassembled WGS sequence"/>
</dbReference>
<protein>
    <submittedName>
        <fullName evidence="1">Uncharacterized protein</fullName>
    </submittedName>
</protein>
<name>A0A5B7EJ98_PORTR</name>
<keyword evidence="2" id="KW-1185">Reference proteome</keyword>
<comment type="caution">
    <text evidence="1">The sequence shown here is derived from an EMBL/GenBank/DDBJ whole genome shotgun (WGS) entry which is preliminary data.</text>
</comment>
<accession>A0A5B7EJ98</accession>
<dbReference type="EMBL" id="VSRR010002659">
    <property type="protein sequence ID" value="MPC32604.1"/>
    <property type="molecule type" value="Genomic_DNA"/>
</dbReference>